<dbReference type="PANTHER" id="PTHR46889:SF4">
    <property type="entry name" value="TRANSPOSASE INSO FOR INSERTION SEQUENCE ELEMENT IS911B-RELATED"/>
    <property type="match status" value="1"/>
</dbReference>
<comment type="caution">
    <text evidence="2">The sequence shown here is derived from an EMBL/GenBank/DDBJ whole genome shotgun (WGS) entry which is preliminary data.</text>
</comment>
<feature type="domain" description="Integrase catalytic" evidence="1">
    <location>
        <begin position="40"/>
        <end position="100"/>
    </location>
</feature>
<dbReference type="AlphaFoldDB" id="A0A0U1PZU8"/>
<gene>
    <name evidence="2" type="ORF">AAV94_07865</name>
</gene>
<protein>
    <recommendedName>
        <fullName evidence="1">Integrase catalytic domain-containing protein</fullName>
    </recommendedName>
</protein>
<dbReference type="GO" id="GO:0003676">
    <property type="term" value="F:nucleic acid binding"/>
    <property type="evidence" value="ECO:0007669"/>
    <property type="project" value="InterPro"/>
</dbReference>
<dbReference type="InterPro" id="IPR001584">
    <property type="entry name" value="Integrase_cat-core"/>
</dbReference>
<sequence length="100" mass="11503">MERLMRRLGLHDVIRGKPVKTTISDKAQPCPLDRVNRQFHADRPNALWVSDFTYVSTWQGMVYVAFVVDVYARRIVGWKASSLMATDFVLNALEQALHAR</sequence>
<dbReference type="PANTHER" id="PTHR46889">
    <property type="entry name" value="TRANSPOSASE INSF FOR INSERTION SEQUENCE IS3B-RELATED"/>
    <property type="match status" value="1"/>
</dbReference>
<dbReference type="Proteomes" id="UP000050580">
    <property type="component" value="Unassembled WGS sequence"/>
</dbReference>
<dbReference type="PATRIC" id="fig|1610491.3.peg.1672"/>
<accession>A0A0U1PZU8</accession>
<dbReference type="STRING" id="1610491.AAV94_07865"/>
<name>A0A0U1PZU8_9BURK</name>
<dbReference type="InterPro" id="IPR050900">
    <property type="entry name" value="Transposase_IS3/IS150/IS904"/>
</dbReference>
<dbReference type="PROSITE" id="PS50994">
    <property type="entry name" value="INTEGRASE"/>
    <property type="match status" value="1"/>
</dbReference>
<dbReference type="GO" id="GO:0015074">
    <property type="term" value="P:DNA integration"/>
    <property type="evidence" value="ECO:0007669"/>
    <property type="project" value="InterPro"/>
</dbReference>
<dbReference type="SUPFAM" id="SSF53098">
    <property type="entry name" value="Ribonuclease H-like"/>
    <property type="match status" value="1"/>
</dbReference>
<keyword evidence="3" id="KW-1185">Reference proteome</keyword>
<dbReference type="Gene3D" id="3.30.420.10">
    <property type="entry name" value="Ribonuclease H-like superfamily/Ribonuclease H"/>
    <property type="match status" value="1"/>
</dbReference>
<evidence type="ECO:0000313" key="3">
    <source>
        <dbReference type="Proteomes" id="UP000050580"/>
    </source>
</evidence>
<evidence type="ECO:0000313" key="2">
    <source>
        <dbReference type="EMBL" id="KKW68054.1"/>
    </source>
</evidence>
<organism evidence="2 3">
    <name type="scientific">Lampropedia cohaerens</name>
    <dbReference type="NCBI Taxonomy" id="1610491"/>
    <lineage>
        <taxon>Bacteria</taxon>
        <taxon>Pseudomonadati</taxon>
        <taxon>Pseudomonadota</taxon>
        <taxon>Betaproteobacteria</taxon>
        <taxon>Burkholderiales</taxon>
        <taxon>Comamonadaceae</taxon>
        <taxon>Lampropedia</taxon>
    </lineage>
</organism>
<reference evidence="2 3" key="1">
    <citation type="submission" date="2015-05" db="EMBL/GenBank/DDBJ databases">
        <title>Draft genome sequence of Lampropedia sp. CT6, isolated from the microbial mat of a hot water spring, located at Manikaran, India.</title>
        <authorList>
            <person name="Tripathi C."/>
            <person name="Rani P."/>
            <person name="Mahato N.K."/>
            <person name="Lal R."/>
        </authorList>
    </citation>
    <scope>NUCLEOTIDE SEQUENCE [LARGE SCALE GENOMIC DNA]</scope>
    <source>
        <strain evidence="2 3">CT6</strain>
    </source>
</reference>
<dbReference type="InterPro" id="IPR036397">
    <property type="entry name" value="RNaseH_sf"/>
</dbReference>
<dbReference type="EMBL" id="LBNQ01000023">
    <property type="protein sequence ID" value="KKW68054.1"/>
    <property type="molecule type" value="Genomic_DNA"/>
</dbReference>
<dbReference type="InterPro" id="IPR012337">
    <property type="entry name" value="RNaseH-like_sf"/>
</dbReference>
<proteinExistence type="predicted"/>
<evidence type="ECO:0000259" key="1">
    <source>
        <dbReference type="PROSITE" id="PS50994"/>
    </source>
</evidence>
<dbReference type="Pfam" id="PF00665">
    <property type="entry name" value="rve"/>
    <property type="match status" value="1"/>
</dbReference>